<name>A0A5J4QXM2_9ZZZZ</name>
<dbReference type="GO" id="GO:0003677">
    <property type="term" value="F:DNA binding"/>
    <property type="evidence" value="ECO:0007669"/>
    <property type="project" value="InterPro"/>
</dbReference>
<dbReference type="GO" id="GO:0006313">
    <property type="term" value="P:DNA transposition"/>
    <property type="evidence" value="ECO:0007669"/>
    <property type="project" value="InterPro"/>
</dbReference>
<evidence type="ECO:0000259" key="1">
    <source>
        <dbReference type="Pfam" id="PF01609"/>
    </source>
</evidence>
<feature type="domain" description="Transposase IS4-like" evidence="1">
    <location>
        <begin position="101"/>
        <end position="271"/>
    </location>
</feature>
<organism evidence="2">
    <name type="scientific">termite gut metagenome</name>
    <dbReference type="NCBI Taxonomy" id="433724"/>
    <lineage>
        <taxon>unclassified sequences</taxon>
        <taxon>metagenomes</taxon>
        <taxon>organismal metagenomes</taxon>
    </lineage>
</organism>
<accession>A0A5J4QXM2</accession>
<protein>
    <recommendedName>
        <fullName evidence="1">Transposase IS4-like domain-containing protein</fullName>
    </recommendedName>
</protein>
<proteinExistence type="predicted"/>
<sequence length="292" mass="33849">MNNLTQNYEFILKELTNICSHISSFKQIRQPKLSDLELVALNLTAEYMSYNSELQLFRAIKGTYLDAKIERSVYNKRRRKLFGYTEKIRQRLSEKFSHLSNLFIVDSTPIESCKISRAKRSSICSTENIKLEFGYCAATKTHYFGYKLHALCDENALMHSFDLTPANVHDVNYLKEVKYALSTCELIGDKGYISAHYQTDLFNQSQINLSVPTRNNSLVKVELSQIKRRKRKRIETLFSQFKGQFSMNINFAKTFAGLATRILSKITALLMIQYLNVFVLNRKINGIKRNIC</sequence>
<dbReference type="EMBL" id="SNRY01002392">
    <property type="protein sequence ID" value="KAA6325293.1"/>
    <property type="molecule type" value="Genomic_DNA"/>
</dbReference>
<dbReference type="AlphaFoldDB" id="A0A5J4QXM2"/>
<evidence type="ECO:0000313" key="2">
    <source>
        <dbReference type="EMBL" id="KAA6325293.1"/>
    </source>
</evidence>
<comment type="caution">
    <text evidence="2">The sequence shown here is derived from an EMBL/GenBank/DDBJ whole genome shotgun (WGS) entry which is preliminary data.</text>
</comment>
<gene>
    <name evidence="2" type="ORF">EZS27_025479</name>
</gene>
<reference evidence="2" key="1">
    <citation type="submission" date="2019-03" db="EMBL/GenBank/DDBJ databases">
        <title>Single cell metagenomics reveals metabolic interactions within the superorganism composed of flagellate Streblomastix strix and complex community of Bacteroidetes bacteria on its surface.</title>
        <authorList>
            <person name="Treitli S.C."/>
            <person name="Kolisko M."/>
            <person name="Husnik F."/>
            <person name="Keeling P."/>
            <person name="Hampl V."/>
        </authorList>
    </citation>
    <scope>NUCLEOTIDE SEQUENCE</scope>
    <source>
        <strain evidence="2">STM</strain>
    </source>
</reference>
<dbReference type="GO" id="GO:0004803">
    <property type="term" value="F:transposase activity"/>
    <property type="evidence" value="ECO:0007669"/>
    <property type="project" value="InterPro"/>
</dbReference>
<dbReference type="Pfam" id="PF01609">
    <property type="entry name" value="DDE_Tnp_1"/>
    <property type="match status" value="1"/>
</dbReference>
<dbReference type="InterPro" id="IPR002559">
    <property type="entry name" value="Transposase_11"/>
</dbReference>
<dbReference type="NCBIfam" id="NF033520">
    <property type="entry name" value="transpos_IS982"/>
    <property type="match status" value="1"/>
</dbReference>